<dbReference type="CDD" id="cd01092">
    <property type="entry name" value="APP-like"/>
    <property type="match status" value="1"/>
</dbReference>
<dbReference type="OrthoDB" id="9806388at2"/>
<dbReference type="Gene3D" id="3.90.230.10">
    <property type="entry name" value="Creatinase/methionine aminopeptidase superfamily"/>
    <property type="match status" value="1"/>
</dbReference>
<dbReference type="FunFam" id="3.90.230.10:FF:000014">
    <property type="entry name" value="Aminopeptidase P family protein"/>
    <property type="match status" value="1"/>
</dbReference>
<dbReference type="Pfam" id="PF01321">
    <property type="entry name" value="Creatinase_N"/>
    <property type="match status" value="1"/>
</dbReference>
<dbReference type="Pfam" id="PF00557">
    <property type="entry name" value="Peptidase_M24"/>
    <property type="match status" value="1"/>
</dbReference>
<dbReference type="EMBL" id="QMFB01000006">
    <property type="protein sequence ID" value="RAV21092.1"/>
    <property type="molecule type" value="Genomic_DNA"/>
</dbReference>
<dbReference type="GO" id="GO:0008235">
    <property type="term" value="F:metalloexopeptidase activity"/>
    <property type="evidence" value="ECO:0007669"/>
    <property type="project" value="UniProtKB-ARBA"/>
</dbReference>
<dbReference type="Proteomes" id="UP000250369">
    <property type="component" value="Unassembled WGS sequence"/>
</dbReference>
<gene>
    <name evidence="7" type="ORF">DQG23_13520</name>
</gene>
<dbReference type="InterPro" id="IPR000994">
    <property type="entry name" value="Pept_M24"/>
</dbReference>
<evidence type="ECO:0000259" key="6">
    <source>
        <dbReference type="Pfam" id="PF01321"/>
    </source>
</evidence>
<dbReference type="SUPFAM" id="SSF55920">
    <property type="entry name" value="Creatinase/aminopeptidase"/>
    <property type="match status" value="1"/>
</dbReference>
<reference evidence="7 8" key="1">
    <citation type="journal article" date="2009" name="Int. J. Syst. Evol. Microbiol.">
        <title>Paenibacillus contaminans sp. nov., isolated from a contaminated laboratory plate.</title>
        <authorList>
            <person name="Chou J.H."/>
            <person name="Lee J.H."/>
            <person name="Lin M.C."/>
            <person name="Chang P.S."/>
            <person name="Arun A.B."/>
            <person name="Young C.C."/>
            <person name="Chen W.M."/>
        </authorList>
    </citation>
    <scope>NUCLEOTIDE SEQUENCE [LARGE SCALE GENOMIC DNA]</scope>
    <source>
        <strain evidence="7 8">CKOBP-6</strain>
    </source>
</reference>
<dbReference type="InterPro" id="IPR036005">
    <property type="entry name" value="Creatinase/aminopeptidase-like"/>
</dbReference>
<feature type="domain" description="Peptidase M24" evidence="5">
    <location>
        <begin position="139"/>
        <end position="340"/>
    </location>
</feature>
<evidence type="ECO:0000256" key="2">
    <source>
        <dbReference type="ARBA" id="ARBA00008766"/>
    </source>
</evidence>
<organism evidence="7 8">
    <name type="scientific">Paenibacillus contaminans</name>
    <dbReference type="NCBI Taxonomy" id="450362"/>
    <lineage>
        <taxon>Bacteria</taxon>
        <taxon>Bacillati</taxon>
        <taxon>Bacillota</taxon>
        <taxon>Bacilli</taxon>
        <taxon>Bacillales</taxon>
        <taxon>Paenibacillaceae</taxon>
        <taxon>Paenibacillus</taxon>
    </lineage>
</organism>
<dbReference type="Gene3D" id="3.40.350.10">
    <property type="entry name" value="Creatinase/prolidase N-terminal domain"/>
    <property type="match status" value="1"/>
</dbReference>
<evidence type="ECO:0000313" key="7">
    <source>
        <dbReference type="EMBL" id="RAV21092.1"/>
    </source>
</evidence>
<feature type="domain" description="Creatinase N-terminal" evidence="6">
    <location>
        <begin position="4"/>
        <end position="130"/>
    </location>
</feature>
<evidence type="ECO:0000256" key="1">
    <source>
        <dbReference type="ARBA" id="ARBA00001936"/>
    </source>
</evidence>
<dbReference type="AlphaFoldDB" id="A0A329MN97"/>
<comment type="similarity">
    <text evidence="2">Belongs to the peptidase M24B family.</text>
</comment>
<protein>
    <submittedName>
        <fullName evidence="7">Xaa-Pro dipeptidase</fullName>
    </submittedName>
</protein>
<dbReference type="PROSITE" id="PS00491">
    <property type="entry name" value="PROLINE_PEPTIDASE"/>
    <property type="match status" value="1"/>
</dbReference>
<evidence type="ECO:0000313" key="8">
    <source>
        <dbReference type="Proteomes" id="UP000250369"/>
    </source>
</evidence>
<dbReference type="PANTHER" id="PTHR46112">
    <property type="entry name" value="AMINOPEPTIDASE"/>
    <property type="match status" value="1"/>
</dbReference>
<proteinExistence type="inferred from homology"/>
<evidence type="ECO:0000256" key="3">
    <source>
        <dbReference type="ARBA" id="ARBA00022723"/>
    </source>
</evidence>
<keyword evidence="8" id="KW-1185">Reference proteome</keyword>
<dbReference type="InterPro" id="IPR050659">
    <property type="entry name" value="Peptidase_M24B"/>
</dbReference>
<accession>A0A329MN97</accession>
<evidence type="ECO:0000259" key="5">
    <source>
        <dbReference type="Pfam" id="PF00557"/>
    </source>
</evidence>
<dbReference type="InterPro" id="IPR001714">
    <property type="entry name" value="Pept_M24_MAP"/>
</dbReference>
<dbReference type="RefSeq" id="WP_113031374.1">
    <property type="nucleotide sequence ID" value="NZ_QMFB01000006.1"/>
</dbReference>
<dbReference type="InterPro" id="IPR000587">
    <property type="entry name" value="Creatinase_N"/>
</dbReference>
<dbReference type="PRINTS" id="PR00599">
    <property type="entry name" value="MAPEPTIDASE"/>
</dbReference>
<dbReference type="GO" id="GO:0004177">
    <property type="term" value="F:aminopeptidase activity"/>
    <property type="evidence" value="ECO:0007669"/>
    <property type="project" value="UniProtKB-ARBA"/>
</dbReference>
<dbReference type="SUPFAM" id="SSF53092">
    <property type="entry name" value="Creatinase/prolidase N-terminal domain"/>
    <property type="match status" value="1"/>
</dbReference>
<sequence>MERRLQGVRKALEQLKLDALFITNSYNRRYLTGFTGSAGYVLITADTAVLLTDFRYTEQAAKQAAAGFQVEQFAGKPIVWVKDQLQKRGITSLGFEQDDVTYATYASYSADLEGIRLVPTDKVVETLRMIKDESEIAVIEQAADLADRTFEHILTIAKPGVSERDLALEIEMFVRRNGASGTSFDTIVASGERSALPHGVASDRKLQANEFMKLDFGALYEGYCSDLTRTVCIGKASDKHKEIHGIVLEAHRNVLAHLKPGMTGVEADSLARDIIAKAGYGDNFGHSLGHGIGLYIHEAPTLSQRSDTVLQPGMVVTVEPGIYLPGFGGVRIENDVVITESGIRVITHSPTELLEIG</sequence>
<dbReference type="PANTHER" id="PTHR46112:SF3">
    <property type="entry name" value="AMINOPEPTIDASE YPDF"/>
    <property type="match status" value="1"/>
</dbReference>
<comment type="cofactor">
    <cofactor evidence="1">
        <name>Mn(2+)</name>
        <dbReference type="ChEBI" id="CHEBI:29035"/>
    </cofactor>
</comment>
<comment type="caution">
    <text evidence="7">The sequence shown here is derived from an EMBL/GenBank/DDBJ whole genome shotgun (WGS) entry which is preliminary data.</text>
</comment>
<keyword evidence="3" id="KW-0479">Metal-binding</keyword>
<dbReference type="InterPro" id="IPR029149">
    <property type="entry name" value="Creatin/AminoP/Spt16_N"/>
</dbReference>
<dbReference type="InterPro" id="IPR001131">
    <property type="entry name" value="Peptidase_M24B_aminopep-P_CS"/>
</dbReference>
<dbReference type="GO" id="GO:0046872">
    <property type="term" value="F:metal ion binding"/>
    <property type="evidence" value="ECO:0007669"/>
    <property type="project" value="UniProtKB-KW"/>
</dbReference>
<evidence type="ECO:0000256" key="4">
    <source>
        <dbReference type="ARBA" id="ARBA00022801"/>
    </source>
</evidence>
<keyword evidence="4" id="KW-0378">Hydrolase</keyword>
<name>A0A329MN97_9BACL</name>